<feature type="region of interest" description="Disordered" evidence="1">
    <location>
        <begin position="76"/>
        <end position="95"/>
    </location>
</feature>
<evidence type="ECO:0000313" key="2">
    <source>
        <dbReference type="EMBL" id="CBX96425.1"/>
    </source>
</evidence>
<reference evidence="3" key="1">
    <citation type="journal article" date="2011" name="Nat. Commun.">
        <title>Effector diversification within compartments of the Leptosphaeria maculans genome affected by Repeat-Induced Point mutations.</title>
        <authorList>
            <person name="Rouxel T."/>
            <person name="Grandaubert J."/>
            <person name="Hane J.K."/>
            <person name="Hoede C."/>
            <person name="van de Wouw A.P."/>
            <person name="Couloux A."/>
            <person name="Dominguez V."/>
            <person name="Anthouard V."/>
            <person name="Bally P."/>
            <person name="Bourras S."/>
            <person name="Cozijnsen A.J."/>
            <person name="Ciuffetti L.M."/>
            <person name="Degrave A."/>
            <person name="Dilmaghani A."/>
            <person name="Duret L."/>
            <person name="Fudal I."/>
            <person name="Goodwin S.B."/>
            <person name="Gout L."/>
            <person name="Glaser N."/>
            <person name="Linglin J."/>
            <person name="Kema G.H.J."/>
            <person name="Lapalu N."/>
            <person name="Lawrence C.B."/>
            <person name="May K."/>
            <person name="Meyer M."/>
            <person name="Ollivier B."/>
            <person name="Poulain J."/>
            <person name="Schoch C.L."/>
            <person name="Simon A."/>
            <person name="Spatafora J.W."/>
            <person name="Stachowiak A."/>
            <person name="Turgeon B.G."/>
            <person name="Tyler B.M."/>
            <person name="Vincent D."/>
            <person name="Weissenbach J."/>
            <person name="Amselem J."/>
            <person name="Quesneville H."/>
            <person name="Oliver R.P."/>
            <person name="Wincker P."/>
            <person name="Balesdent M.-H."/>
            <person name="Howlett B.J."/>
        </authorList>
    </citation>
    <scope>NUCLEOTIDE SEQUENCE [LARGE SCALE GENOMIC DNA]</scope>
    <source>
        <strain evidence="3">JN3 / isolate v23.1.3 / race Av1-4-5-6-7-8</strain>
    </source>
</reference>
<dbReference type="InParanoid" id="E4ZYZ0"/>
<feature type="region of interest" description="Disordered" evidence="1">
    <location>
        <begin position="341"/>
        <end position="367"/>
    </location>
</feature>
<gene>
    <name evidence="2" type="ORF">LEMA_P106900.1</name>
</gene>
<keyword evidence="3" id="KW-1185">Reference proteome</keyword>
<organism evidence="3">
    <name type="scientific">Leptosphaeria maculans (strain JN3 / isolate v23.1.3 / race Av1-4-5-6-7-8)</name>
    <name type="common">Blackleg fungus</name>
    <name type="synonym">Phoma lingam</name>
    <dbReference type="NCBI Taxonomy" id="985895"/>
    <lineage>
        <taxon>Eukaryota</taxon>
        <taxon>Fungi</taxon>
        <taxon>Dikarya</taxon>
        <taxon>Ascomycota</taxon>
        <taxon>Pezizomycotina</taxon>
        <taxon>Dothideomycetes</taxon>
        <taxon>Pleosporomycetidae</taxon>
        <taxon>Pleosporales</taxon>
        <taxon>Pleosporineae</taxon>
        <taxon>Leptosphaeriaceae</taxon>
        <taxon>Plenodomus</taxon>
        <taxon>Plenodomus lingam/Leptosphaeria maculans species complex</taxon>
    </lineage>
</organism>
<feature type="compositionally biased region" description="Low complexity" evidence="1">
    <location>
        <begin position="341"/>
        <end position="359"/>
    </location>
</feature>
<evidence type="ECO:0000256" key="1">
    <source>
        <dbReference type="SAM" id="MobiDB-lite"/>
    </source>
</evidence>
<sequence>MAMEQPRRRTRTSIILAFKVLQFVNQLRRRVKPRGSQGTLESTDLGTETSLGLKNLRSMSDGLARIAVEDAKPPREVGLGVSKTGPKPGPETPKSVRLLPRANTTATLVSTTPNAPGHDAQHLLSIVDRKLSREGKGVAFSAVAGDDHLLLKHNNAPLFERCSLTELIQLLAAVHDALQVLAQCRRQFGDDWLVAQGVHLGLRIDQSFIANYEHLLVRLQTDLMDAMARRAFEELLRGGHDKRQRKLLSWFSEFAEHRQPLSTCFPWTIKPSLAVLWGVCWMFYDHQAAAAAAAAEEEATKGGSLRGPLDKVLQNIDRDQWDAPASSDYVDLGRTLIGTRPQQATQQQQQQPHQARQQQNTGNVQSDFSTLCPSRLLLLPRRLEAGQAGDHGHHGPSPSPSPAGLFHPPRPCQDTYCRDALQHLPPYSPANFYLPHNQGTPAAPLTAFVHLGTDNNIVVIYSRLLRTPVFDSPGLQEPTSMLSHTQTSRLLTIYTTQASNLRPTH</sequence>
<evidence type="ECO:0000313" key="3">
    <source>
        <dbReference type="Proteomes" id="UP000002668"/>
    </source>
</evidence>
<protein>
    <submittedName>
        <fullName evidence="2">Predicted protein</fullName>
    </submittedName>
</protein>
<name>E4ZYZ0_LEPMJ</name>
<accession>E4ZYZ0</accession>
<dbReference type="EMBL" id="FP929129">
    <property type="protein sequence ID" value="CBX96425.1"/>
    <property type="molecule type" value="Genomic_DNA"/>
</dbReference>
<dbReference type="AlphaFoldDB" id="E4ZYZ0"/>
<feature type="region of interest" description="Disordered" evidence="1">
    <location>
        <begin position="386"/>
        <end position="411"/>
    </location>
</feature>
<proteinExistence type="predicted"/>
<dbReference type="OrthoDB" id="5305647at2759"/>
<dbReference type="Proteomes" id="UP000002668">
    <property type="component" value="Genome"/>
</dbReference>
<dbReference type="VEuPathDB" id="FungiDB:LEMA_P106900.1"/>
<dbReference type="HOGENOM" id="CLU_539748_0_0_1"/>
<dbReference type="eggNOG" id="ENOG502SNWP">
    <property type="taxonomic scope" value="Eukaryota"/>
</dbReference>